<gene>
    <name evidence="1" type="ORF">OXU80_27085</name>
</gene>
<dbReference type="Proteomes" id="UP001163223">
    <property type="component" value="Chromosome"/>
</dbReference>
<dbReference type="EMBL" id="CP113520">
    <property type="protein sequence ID" value="WAJ28430.1"/>
    <property type="molecule type" value="Genomic_DNA"/>
</dbReference>
<evidence type="ECO:0000313" key="1">
    <source>
        <dbReference type="EMBL" id="WAJ28430.1"/>
    </source>
</evidence>
<accession>A0ACD4NP61</accession>
<sequence>MPASVLIRPHASADADLRAFSIRTLVNFADGTSLAYVSGWLDGRIAVMSRQIGNRSGLSTPPRLA</sequence>
<proteinExistence type="predicted"/>
<reference evidence="1" key="1">
    <citation type="submission" date="2022-11" db="EMBL/GenBank/DDBJ databases">
        <title>beta-Carotene-producing bacterium, Jeongeuplla avenae sp. nov., alleviates the salt stress of Arabidopsis seedlings.</title>
        <authorList>
            <person name="Jiang L."/>
            <person name="Lee J."/>
        </authorList>
    </citation>
    <scope>NUCLEOTIDE SEQUENCE</scope>
    <source>
        <strain evidence="1">DY_R2A_6</strain>
    </source>
</reference>
<name>A0ACD4NP61_9HYPH</name>
<organism evidence="1 2">
    <name type="scientific">Antarcticirhabdus aurantiaca</name>
    <dbReference type="NCBI Taxonomy" id="2606717"/>
    <lineage>
        <taxon>Bacteria</taxon>
        <taxon>Pseudomonadati</taxon>
        <taxon>Pseudomonadota</taxon>
        <taxon>Alphaproteobacteria</taxon>
        <taxon>Hyphomicrobiales</taxon>
        <taxon>Aurantimonadaceae</taxon>
        <taxon>Antarcticirhabdus</taxon>
    </lineage>
</organism>
<protein>
    <submittedName>
        <fullName evidence="1">Uncharacterized protein</fullName>
    </submittedName>
</protein>
<keyword evidence="2" id="KW-1185">Reference proteome</keyword>
<evidence type="ECO:0000313" key="2">
    <source>
        <dbReference type="Proteomes" id="UP001163223"/>
    </source>
</evidence>